<keyword evidence="6" id="KW-0245">EGF-like domain</keyword>
<dbReference type="Gene3D" id="4.10.400.10">
    <property type="entry name" value="Low-density Lipoprotein Receptor"/>
    <property type="match status" value="1"/>
</dbReference>
<feature type="domain" description="Sushi" evidence="24">
    <location>
        <begin position="642"/>
        <end position="701"/>
    </location>
</feature>
<dbReference type="PANTHER" id="PTHR45742:SF4">
    <property type="entry name" value="COMPLEMENT COMPONENT C6"/>
    <property type="match status" value="1"/>
</dbReference>
<comment type="caution">
    <text evidence="26">The sequence shown here is derived from an EMBL/GenBank/DDBJ whole genome shotgun (WGS) entry which is preliminary data.</text>
</comment>
<dbReference type="Pfam" id="PF01823">
    <property type="entry name" value="MACPF"/>
    <property type="match status" value="1"/>
</dbReference>
<dbReference type="InterPro" id="IPR048828">
    <property type="entry name" value="C6_KAZAL"/>
</dbReference>
<evidence type="ECO:0000256" key="8">
    <source>
        <dbReference type="ARBA" id="ARBA00022588"/>
    </source>
</evidence>
<keyword evidence="13" id="KW-0204">Cytolysis</keyword>
<dbReference type="InterPro" id="IPR020864">
    <property type="entry name" value="MACPF"/>
</dbReference>
<dbReference type="FunFam" id="2.20.100.10:FF:000002">
    <property type="entry name" value="Unc-5 netrin receptor C"/>
    <property type="match status" value="1"/>
</dbReference>
<dbReference type="OrthoDB" id="9867095at2759"/>
<dbReference type="Pfam" id="PF00090">
    <property type="entry name" value="TSP_1"/>
    <property type="match status" value="3"/>
</dbReference>
<evidence type="ECO:0000256" key="6">
    <source>
        <dbReference type="ARBA" id="ARBA00022536"/>
    </source>
</evidence>
<evidence type="ECO:0000256" key="5">
    <source>
        <dbReference type="ARBA" id="ARBA00022525"/>
    </source>
</evidence>
<dbReference type="PANTHER" id="PTHR45742">
    <property type="entry name" value="COMPLEMENT COMPONENT C6"/>
    <property type="match status" value="1"/>
</dbReference>
<evidence type="ECO:0000256" key="4">
    <source>
        <dbReference type="ARBA" id="ARBA00022452"/>
    </source>
</evidence>
<dbReference type="InterPro" id="IPR000436">
    <property type="entry name" value="Sushi_SCR_CCP_dom"/>
</dbReference>
<gene>
    <name evidence="26" type="ORF">GDO86_002457</name>
</gene>
<dbReference type="PROSITE" id="PS50092">
    <property type="entry name" value="TSP1"/>
    <property type="match status" value="3"/>
</dbReference>
<evidence type="ECO:0000256" key="21">
    <source>
        <dbReference type="PROSITE-ProRule" id="PRU00124"/>
    </source>
</evidence>
<dbReference type="CDD" id="cd00112">
    <property type="entry name" value="LDLa"/>
    <property type="match status" value="1"/>
</dbReference>
<evidence type="ECO:0000256" key="2">
    <source>
        <dbReference type="ARBA" id="ARBA00004613"/>
    </source>
</evidence>
<dbReference type="InterPro" id="IPR020863">
    <property type="entry name" value="MACPF_CS"/>
</dbReference>
<reference evidence="26" key="1">
    <citation type="thesis" date="2020" institute="ProQuest LLC" country="789 East Eisenhower Parkway, Ann Arbor, MI, USA">
        <title>Comparative Genomics and Chromosome Evolution.</title>
        <authorList>
            <person name="Mudd A.B."/>
        </authorList>
    </citation>
    <scope>NUCLEOTIDE SEQUENCE</scope>
    <source>
        <strain evidence="26">Female2</strain>
        <tissue evidence="26">Blood</tissue>
    </source>
</reference>
<dbReference type="PRINTS" id="PR00764">
    <property type="entry name" value="COMPLEMENTC9"/>
</dbReference>
<comment type="subcellular location">
    <subcellularLocation>
        <location evidence="2">Secreted</location>
    </subcellularLocation>
    <subcellularLocation>
        <location evidence="1">Target cell membrane</location>
        <topology evidence="1">Multi-pass membrane protein</topology>
    </subcellularLocation>
</comment>
<dbReference type="Pfam" id="PF00057">
    <property type="entry name" value="Ldl_recept_a"/>
    <property type="match status" value="1"/>
</dbReference>
<dbReference type="PROSITE" id="PS01209">
    <property type="entry name" value="LDLRA_1"/>
    <property type="match status" value="1"/>
</dbReference>
<dbReference type="GO" id="GO:0005576">
    <property type="term" value="C:extracellular region"/>
    <property type="evidence" value="ECO:0007669"/>
    <property type="project" value="UniProtKB-SubCell"/>
</dbReference>
<evidence type="ECO:0000313" key="26">
    <source>
        <dbReference type="EMBL" id="KAG8456678.1"/>
    </source>
</evidence>
<evidence type="ECO:0000256" key="17">
    <source>
        <dbReference type="ARBA" id="ARBA00023136"/>
    </source>
</evidence>
<dbReference type="Gene3D" id="2.10.70.10">
    <property type="entry name" value="Complement Module, domain 1"/>
    <property type="match status" value="1"/>
</dbReference>
<dbReference type="Pfam" id="PF00084">
    <property type="entry name" value="Sushi"/>
    <property type="match status" value="1"/>
</dbReference>
<keyword evidence="5" id="KW-0964">Secreted</keyword>
<keyword evidence="20" id="KW-1053">Target membrane</keyword>
<feature type="disulfide bond" evidence="21">
    <location>
        <begin position="158"/>
        <end position="173"/>
    </location>
</feature>
<dbReference type="CDD" id="cd00033">
    <property type="entry name" value="CCP"/>
    <property type="match status" value="1"/>
</dbReference>
<evidence type="ECO:0000259" key="24">
    <source>
        <dbReference type="PROSITE" id="PS50923"/>
    </source>
</evidence>
<evidence type="ECO:0000256" key="1">
    <source>
        <dbReference type="ARBA" id="ARBA00004276"/>
    </source>
</evidence>
<organism evidence="26 27">
    <name type="scientific">Hymenochirus boettgeri</name>
    <name type="common">Congo dwarf clawed frog</name>
    <dbReference type="NCBI Taxonomy" id="247094"/>
    <lineage>
        <taxon>Eukaryota</taxon>
        <taxon>Metazoa</taxon>
        <taxon>Chordata</taxon>
        <taxon>Craniata</taxon>
        <taxon>Vertebrata</taxon>
        <taxon>Euteleostomi</taxon>
        <taxon>Amphibia</taxon>
        <taxon>Batrachia</taxon>
        <taxon>Anura</taxon>
        <taxon>Pipoidea</taxon>
        <taxon>Pipidae</taxon>
        <taxon>Pipinae</taxon>
        <taxon>Hymenochirus</taxon>
    </lineage>
</organism>
<evidence type="ECO:0000256" key="15">
    <source>
        <dbReference type="ARBA" id="ARBA00022875"/>
    </source>
</evidence>
<dbReference type="AlphaFoldDB" id="A0A8T2KIF8"/>
<evidence type="ECO:0000256" key="3">
    <source>
        <dbReference type="ARBA" id="ARBA00009214"/>
    </source>
</evidence>
<dbReference type="SMART" id="SM00032">
    <property type="entry name" value="CCP"/>
    <property type="match status" value="1"/>
</dbReference>
<dbReference type="InterPro" id="IPR002172">
    <property type="entry name" value="LDrepeatLR_classA_rpt"/>
</dbReference>
<keyword evidence="27" id="KW-1185">Reference proteome</keyword>
<keyword evidence="7" id="KW-1052">Target cell membrane</keyword>
<evidence type="ECO:0000256" key="13">
    <source>
        <dbReference type="ARBA" id="ARBA00022852"/>
    </source>
</evidence>
<feature type="domain" description="MACPF" evidence="25">
    <location>
        <begin position="174"/>
        <end position="523"/>
    </location>
</feature>
<dbReference type="InterPro" id="IPR001862">
    <property type="entry name" value="MAC_perforin"/>
</dbReference>
<evidence type="ECO:0000259" key="25">
    <source>
        <dbReference type="PROSITE" id="PS51412"/>
    </source>
</evidence>
<evidence type="ECO:0000256" key="11">
    <source>
        <dbReference type="ARBA" id="ARBA00022729"/>
    </source>
</evidence>
<feature type="disulfide bond" evidence="22">
    <location>
        <begin position="672"/>
        <end position="699"/>
    </location>
</feature>
<feature type="signal peptide" evidence="23">
    <location>
        <begin position="1"/>
        <end position="21"/>
    </location>
</feature>
<dbReference type="Gene3D" id="2.20.100.10">
    <property type="entry name" value="Thrombospondin type-1 (TSP1) repeat"/>
    <property type="match status" value="3"/>
</dbReference>
<dbReference type="InterPro" id="IPR036383">
    <property type="entry name" value="TSP1_rpt_sf"/>
</dbReference>
<keyword evidence="16" id="KW-0473">Membrane attack complex</keyword>
<evidence type="ECO:0000256" key="23">
    <source>
        <dbReference type="SAM" id="SignalP"/>
    </source>
</evidence>
<dbReference type="Pfam" id="PF21288">
    <property type="entry name" value="Kazal_C6"/>
    <property type="match status" value="1"/>
</dbReference>
<dbReference type="InterPro" id="IPR003884">
    <property type="entry name" value="FacI_MAC"/>
</dbReference>
<dbReference type="PROSITE" id="PS51412">
    <property type="entry name" value="MACPF_2"/>
    <property type="match status" value="1"/>
</dbReference>
<dbReference type="InterPro" id="IPR023415">
    <property type="entry name" value="LDLR_class-A_CS"/>
</dbReference>
<dbReference type="GO" id="GO:0005579">
    <property type="term" value="C:membrane attack complex"/>
    <property type="evidence" value="ECO:0007669"/>
    <property type="project" value="UniProtKB-KW"/>
</dbReference>
<evidence type="ECO:0000256" key="20">
    <source>
        <dbReference type="ARBA" id="ARBA00023298"/>
    </source>
</evidence>
<keyword evidence="10" id="KW-0812">Transmembrane</keyword>
<evidence type="ECO:0000256" key="22">
    <source>
        <dbReference type="PROSITE-ProRule" id="PRU00302"/>
    </source>
</evidence>
<dbReference type="PROSITE" id="PS00279">
    <property type="entry name" value="MACPF_1"/>
    <property type="match status" value="1"/>
</dbReference>
<dbReference type="SMART" id="SM00457">
    <property type="entry name" value="MACPF"/>
    <property type="match status" value="1"/>
</dbReference>
<dbReference type="GO" id="GO:0044218">
    <property type="term" value="C:other organism cell membrane"/>
    <property type="evidence" value="ECO:0007669"/>
    <property type="project" value="UniProtKB-KW"/>
</dbReference>
<accession>A0A8T2KIF8</accession>
<dbReference type="SUPFAM" id="SSF57535">
    <property type="entry name" value="Complement control module/SCR domain"/>
    <property type="match status" value="1"/>
</dbReference>
<keyword evidence="17" id="KW-0472">Membrane</keyword>
<dbReference type="Gene3D" id="3.30.60.30">
    <property type="match status" value="2"/>
</dbReference>
<name>A0A8T2KIF8_9PIPI</name>
<dbReference type="SUPFAM" id="SSF82895">
    <property type="entry name" value="TSP-1 type 1 repeat"/>
    <property type="match status" value="3"/>
</dbReference>
<dbReference type="Pfam" id="PF21195">
    <property type="entry name" value="EGF_C8A_B_C6"/>
    <property type="match status" value="1"/>
</dbReference>
<comment type="caution">
    <text evidence="22">Lacks conserved residue(s) required for the propagation of feature annotation.</text>
</comment>
<dbReference type="SMART" id="SM00192">
    <property type="entry name" value="LDLa"/>
    <property type="match status" value="1"/>
</dbReference>
<keyword evidence="9 22" id="KW-0768">Sushi</keyword>
<keyword evidence="19" id="KW-0325">Glycoprotein</keyword>
<evidence type="ECO:0000256" key="18">
    <source>
        <dbReference type="ARBA" id="ARBA00023157"/>
    </source>
</evidence>
<dbReference type="GO" id="GO:0045087">
    <property type="term" value="P:innate immune response"/>
    <property type="evidence" value="ECO:0007669"/>
    <property type="project" value="UniProtKB-KW"/>
</dbReference>
<keyword evidence="11 23" id="KW-0732">Signal</keyword>
<dbReference type="InterPro" id="IPR048831">
    <property type="entry name" value="C8A_B_C6_EGF-like"/>
</dbReference>
<dbReference type="EMBL" id="JAACNH010000001">
    <property type="protein sequence ID" value="KAG8456678.1"/>
    <property type="molecule type" value="Genomic_DNA"/>
</dbReference>
<feature type="disulfide bond" evidence="21">
    <location>
        <begin position="146"/>
        <end position="164"/>
    </location>
</feature>
<keyword evidence="4" id="KW-1134">Transmembrane beta strand</keyword>
<sequence>MGSSHPIILLLIISFAGEAFSCFCERYPWSSWTSCTKTCEHGTQRRSRDITYDEYYFKNDCGRMCTKSETRSCNEQPCPINCQLGDFGPWSDCDPCLKKQFRTRTLERPSQFGGQGCAGQLLESRICIPTKLCKIEQLDCAKKFQCATGRCIPSNLKCNGDNDCGDNSDEKNCRRKEAVRSFESIPGVELLGNGFNSLSGESRGQILDTSIFGGKINIVQGNGTAQSRKLYRLSANFDTFKFELRNEEDDIVSIPYNSMIDFNKENSHSQSYQGSGRSSAGIPVLFSRKSNTRITSSSSFREAVKATRGKSSKFFRIHKVISVSDFTMKKDNLWLSDTFLKALNYLPLEYNYPLYSRIFDEFGTHYIRAGSMGGSYDLLYQYSTENLQSSGLSDSESMECVRTETTYRVLFIKKRKVKETCKYNKMSVRYGGSFLQSSEKSISFVKGGRAEYIAKLAWQNQGSFPEHDVYDNWVKSVADNPQVVDFELAPILDVITGIPCAVTKRQNLQKAFATYLGTFDPCICAPCPNNARVVLSGTECLCLCQSGTYGDYCEKRAQDYTSVAVDGAWGCWAVWTPCDASLVRRRTRQCNNPPPGNGGKPCEGENKQEEDCNISLFDDTGALCINEDAKKEVDREEPKYESGCPKPETPGNGFLTNEKSWYSVAEEVEVACVAGYETSGYQYQRCLPDGTWRREDVECIRTTCPRPQASEDITISQFKSEYKAGEKVQTVIQGNCNPGEKQVGSQCVCMSPDTDCSHYTEDLCIFDTNTEDVATMARCKFLAVNCQSKNRLHYLDSGPCSSDSLNWFRTRMTLSAKSSKKEPCGYDFCYDWEKCSGSECACLLPPRCPANSEPLFCALVGTAGTNRTVSVCSLGAIECARHKAEIVHNGACT</sequence>
<evidence type="ECO:0000256" key="16">
    <source>
        <dbReference type="ARBA" id="ARBA00023058"/>
    </source>
</evidence>
<dbReference type="SUPFAM" id="SSF57424">
    <property type="entry name" value="LDL receptor-like module"/>
    <property type="match status" value="1"/>
</dbReference>
<dbReference type="FunFam" id="4.10.400.10:FF:000065">
    <property type="entry name" value="Transmembrane protease serine 7"/>
    <property type="match status" value="1"/>
</dbReference>
<evidence type="ECO:0008006" key="28">
    <source>
        <dbReference type="Google" id="ProtNLM"/>
    </source>
</evidence>
<dbReference type="GO" id="GO:0006958">
    <property type="term" value="P:complement activation, classical pathway"/>
    <property type="evidence" value="ECO:0007669"/>
    <property type="project" value="UniProtKB-KW"/>
</dbReference>
<dbReference type="InterPro" id="IPR036055">
    <property type="entry name" value="LDL_receptor-like_sf"/>
</dbReference>
<proteinExistence type="inferred from homology"/>
<keyword evidence="14" id="KW-0391">Immunity</keyword>
<evidence type="ECO:0000313" key="27">
    <source>
        <dbReference type="Proteomes" id="UP000812440"/>
    </source>
</evidence>
<dbReference type="PROSITE" id="PS50923">
    <property type="entry name" value="SUSHI"/>
    <property type="match status" value="1"/>
</dbReference>
<comment type="similarity">
    <text evidence="3">Belongs to the complement C6/C7/C8/C9 family.</text>
</comment>
<evidence type="ECO:0000256" key="10">
    <source>
        <dbReference type="ARBA" id="ARBA00022692"/>
    </source>
</evidence>
<evidence type="ECO:0000256" key="7">
    <source>
        <dbReference type="ARBA" id="ARBA00022537"/>
    </source>
</evidence>
<dbReference type="GO" id="GO:0031640">
    <property type="term" value="P:killing of cells of another organism"/>
    <property type="evidence" value="ECO:0007669"/>
    <property type="project" value="UniProtKB-KW"/>
</dbReference>
<evidence type="ECO:0000256" key="12">
    <source>
        <dbReference type="ARBA" id="ARBA00022737"/>
    </source>
</evidence>
<keyword evidence="12" id="KW-0677">Repeat</keyword>
<dbReference type="SMART" id="SM00057">
    <property type="entry name" value="FIMAC"/>
    <property type="match status" value="2"/>
</dbReference>
<evidence type="ECO:0000256" key="9">
    <source>
        <dbReference type="ARBA" id="ARBA00022659"/>
    </source>
</evidence>
<dbReference type="InterPro" id="IPR035976">
    <property type="entry name" value="Sushi/SCR/CCP_sf"/>
</dbReference>
<dbReference type="Proteomes" id="UP000812440">
    <property type="component" value="Chromosome 1"/>
</dbReference>
<evidence type="ECO:0000256" key="19">
    <source>
        <dbReference type="ARBA" id="ARBA00023180"/>
    </source>
</evidence>
<dbReference type="PROSITE" id="PS50068">
    <property type="entry name" value="LDLRA_2"/>
    <property type="match status" value="1"/>
</dbReference>
<dbReference type="InterPro" id="IPR000884">
    <property type="entry name" value="TSP1_rpt"/>
</dbReference>
<protein>
    <recommendedName>
        <fullName evidence="28">Complement component C6</fullName>
    </recommendedName>
</protein>
<keyword evidence="15" id="KW-0180">Complement pathway</keyword>
<keyword evidence="18 22" id="KW-1015">Disulfide bond</keyword>
<keyword evidence="8" id="KW-0399">Innate immunity</keyword>
<feature type="chain" id="PRO_5035722843" description="Complement component C6" evidence="23">
    <location>
        <begin position="22"/>
        <end position="893"/>
    </location>
</feature>
<dbReference type="SMART" id="SM00209">
    <property type="entry name" value="TSP1"/>
    <property type="match status" value="3"/>
</dbReference>
<evidence type="ECO:0000256" key="14">
    <source>
        <dbReference type="ARBA" id="ARBA00022859"/>
    </source>
</evidence>